<accession>A2DUM3</accession>
<dbReference type="AlphaFoldDB" id="A2DUM3"/>
<evidence type="ECO:0000313" key="1">
    <source>
        <dbReference type="EMBL" id="EAY15914.1"/>
    </source>
</evidence>
<gene>
    <name evidence="1" type="ORF">TVAG_165420</name>
</gene>
<dbReference type="VEuPathDB" id="TrichDB:TVAG_165420"/>
<dbReference type="VEuPathDB" id="TrichDB:TVAGG3_0662820"/>
<dbReference type="EMBL" id="DS113249">
    <property type="protein sequence ID" value="EAY15914.1"/>
    <property type="molecule type" value="Genomic_DNA"/>
</dbReference>
<evidence type="ECO:0000313" key="2">
    <source>
        <dbReference type="Proteomes" id="UP000001542"/>
    </source>
</evidence>
<organism evidence="1 2">
    <name type="scientific">Trichomonas vaginalis (strain ATCC PRA-98 / G3)</name>
    <dbReference type="NCBI Taxonomy" id="412133"/>
    <lineage>
        <taxon>Eukaryota</taxon>
        <taxon>Metamonada</taxon>
        <taxon>Parabasalia</taxon>
        <taxon>Trichomonadida</taxon>
        <taxon>Trichomonadidae</taxon>
        <taxon>Trichomonas</taxon>
    </lineage>
</organism>
<reference evidence="1" key="1">
    <citation type="submission" date="2006-10" db="EMBL/GenBank/DDBJ databases">
        <authorList>
            <person name="Amadeo P."/>
            <person name="Zhao Q."/>
            <person name="Wortman J."/>
            <person name="Fraser-Liggett C."/>
            <person name="Carlton J."/>
        </authorList>
    </citation>
    <scope>NUCLEOTIDE SEQUENCE</scope>
    <source>
        <strain evidence="1">G3</strain>
    </source>
</reference>
<sequence length="361" mass="41406">MFSLLVQRANVRTATDFYFWANILFDGIDMTYVLPTSWSTVKGYINEFCQPKIPVYDIYKKITPDPKALDDYYEKSGYYFVNTTSLTKFYGLMGDFDISPIVNNLYANKKYIKDICNILEFDGDRIEKLIINLKENPDQARLVDLLEGMKLGTNYIYDALDIFNFMMTKKDTFLLQDVPGHIFFECDAVMNLIADIPEIVSNDYITIAEIMREINYLIDFGINSWEANKLFIKHTNLLLFEPIIRMIPKNAKDVIRKVKNIIQLYDDIIADSDLPEEVKEFTKTFNFAIEGLKMFIDKGFSIESVSMLVVGFEYAAKVTRQGKPLVSSYNNGNFTGESLGTVIRAMARSGVSMKELVMAIG</sequence>
<dbReference type="SMR" id="A2DUM3"/>
<reference evidence="1" key="2">
    <citation type="journal article" date="2007" name="Science">
        <title>Draft genome sequence of the sexually transmitted pathogen Trichomonas vaginalis.</title>
        <authorList>
            <person name="Carlton J.M."/>
            <person name="Hirt R.P."/>
            <person name="Silva J.C."/>
            <person name="Delcher A.L."/>
            <person name="Schatz M."/>
            <person name="Zhao Q."/>
            <person name="Wortman J.R."/>
            <person name="Bidwell S.L."/>
            <person name="Alsmark U.C.M."/>
            <person name="Besteiro S."/>
            <person name="Sicheritz-Ponten T."/>
            <person name="Noel C.J."/>
            <person name="Dacks J.B."/>
            <person name="Foster P.G."/>
            <person name="Simillion C."/>
            <person name="Van de Peer Y."/>
            <person name="Miranda-Saavedra D."/>
            <person name="Barton G.J."/>
            <person name="Westrop G.D."/>
            <person name="Mueller S."/>
            <person name="Dessi D."/>
            <person name="Fiori P.L."/>
            <person name="Ren Q."/>
            <person name="Paulsen I."/>
            <person name="Zhang H."/>
            <person name="Bastida-Corcuera F.D."/>
            <person name="Simoes-Barbosa A."/>
            <person name="Brown M.T."/>
            <person name="Hayes R.D."/>
            <person name="Mukherjee M."/>
            <person name="Okumura C.Y."/>
            <person name="Schneider R."/>
            <person name="Smith A.J."/>
            <person name="Vanacova S."/>
            <person name="Villalvazo M."/>
            <person name="Haas B.J."/>
            <person name="Pertea M."/>
            <person name="Feldblyum T.V."/>
            <person name="Utterback T.R."/>
            <person name="Shu C.L."/>
            <person name="Osoegawa K."/>
            <person name="de Jong P.J."/>
            <person name="Hrdy I."/>
            <person name="Horvathova L."/>
            <person name="Zubacova Z."/>
            <person name="Dolezal P."/>
            <person name="Malik S.B."/>
            <person name="Logsdon J.M. Jr."/>
            <person name="Henze K."/>
            <person name="Gupta A."/>
            <person name="Wang C.C."/>
            <person name="Dunne R.L."/>
            <person name="Upcroft J.A."/>
            <person name="Upcroft P."/>
            <person name="White O."/>
            <person name="Salzberg S.L."/>
            <person name="Tang P."/>
            <person name="Chiu C.-H."/>
            <person name="Lee Y.-S."/>
            <person name="Embley T.M."/>
            <person name="Coombs G.H."/>
            <person name="Mottram J.C."/>
            <person name="Tachezy J."/>
            <person name="Fraser-Liggett C.M."/>
            <person name="Johnson P.J."/>
        </authorList>
    </citation>
    <scope>NUCLEOTIDE SEQUENCE [LARGE SCALE GENOMIC DNA]</scope>
    <source>
        <strain evidence="1">G3</strain>
    </source>
</reference>
<dbReference type="InParanoid" id="A2DUM3"/>
<dbReference type="Proteomes" id="UP000001542">
    <property type="component" value="Unassembled WGS sequence"/>
</dbReference>
<protein>
    <submittedName>
        <fullName evidence="1">Uncharacterized protein</fullName>
    </submittedName>
</protein>
<dbReference type="RefSeq" id="XP_001328137.1">
    <property type="nucleotide sequence ID" value="XM_001328102.1"/>
</dbReference>
<proteinExistence type="predicted"/>
<dbReference type="KEGG" id="tva:4773921"/>
<name>A2DUM3_TRIV3</name>
<keyword evidence="2" id="KW-1185">Reference proteome</keyword>